<evidence type="ECO:0000313" key="2">
    <source>
        <dbReference type="EMBL" id="CAB4957606.1"/>
    </source>
</evidence>
<feature type="domain" description="EthD" evidence="1">
    <location>
        <begin position="15"/>
        <end position="85"/>
    </location>
</feature>
<protein>
    <submittedName>
        <fullName evidence="2">Unannotated protein</fullName>
    </submittedName>
</protein>
<dbReference type="InterPro" id="IPR011008">
    <property type="entry name" value="Dimeric_a/b-barrel"/>
</dbReference>
<dbReference type="InterPro" id="IPR009799">
    <property type="entry name" value="EthD_dom"/>
</dbReference>
<reference evidence="2" key="1">
    <citation type="submission" date="2020-05" db="EMBL/GenBank/DDBJ databases">
        <authorList>
            <person name="Chiriac C."/>
            <person name="Salcher M."/>
            <person name="Ghai R."/>
            <person name="Kavagutti S V."/>
        </authorList>
    </citation>
    <scope>NUCLEOTIDE SEQUENCE</scope>
</reference>
<name>A0A6J7KNX4_9ZZZZ</name>
<accession>A0A6J7KNX4</accession>
<dbReference type="SUPFAM" id="SSF54909">
    <property type="entry name" value="Dimeric alpha+beta barrel"/>
    <property type="match status" value="1"/>
</dbReference>
<gene>
    <name evidence="2" type="ORF">UFOPK3752_02068</name>
</gene>
<sequence length="108" mass="12012">MLKIVGYWTEPNDIEGFEKHYREIHLPKAAALPGLRRLVVTRPVSGFEGGKPEHYRVAELVFDDAEALALCADTPEYRAMRDDAEDIHSKFGTAVTGELGEEVIVDLG</sequence>
<evidence type="ECO:0000259" key="1">
    <source>
        <dbReference type="Pfam" id="PF07110"/>
    </source>
</evidence>
<dbReference type="NCBIfam" id="TIGR02118">
    <property type="entry name" value="EthD family reductase"/>
    <property type="match status" value="1"/>
</dbReference>
<dbReference type="GO" id="GO:0016491">
    <property type="term" value="F:oxidoreductase activity"/>
    <property type="evidence" value="ECO:0007669"/>
    <property type="project" value="InterPro"/>
</dbReference>
<proteinExistence type="predicted"/>
<dbReference type="Gene3D" id="3.30.70.100">
    <property type="match status" value="1"/>
</dbReference>
<dbReference type="AlphaFoldDB" id="A0A6J7KNX4"/>
<dbReference type="Pfam" id="PF07110">
    <property type="entry name" value="EthD"/>
    <property type="match status" value="1"/>
</dbReference>
<organism evidence="2">
    <name type="scientific">freshwater metagenome</name>
    <dbReference type="NCBI Taxonomy" id="449393"/>
    <lineage>
        <taxon>unclassified sequences</taxon>
        <taxon>metagenomes</taxon>
        <taxon>ecological metagenomes</taxon>
    </lineage>
</organism>
<dbReference type="EMBL" id="CAFBND010000124">
    <property type="protein sequence ID" value="CAB4957606.1"/>
    <property type="molecule type" value="Genomic_DNA"/>
</dbReference>